<reference evidence="3" key="1">
    <citation type="journal article" date="2014" name="Int. J. Syst. Evol. Microbiol.">
        <title>Complete genome of a new Firmicutes species belonging to the dominant human colonic microbiota ('Ruminococcus bicirculans') reveals two chromosomes and a selective capacity to utilize plant glucans.</title>
        <authorList>
            <consortium name="NISC Comparative Sequencing Program"/>
            <person name="Wegmann U."/>
            <person name="Louis P."/>
            <person name="Goesmann A."/>
            <person name="Henrissat B."/>
            <person name="Duncan S.H."/>
            <person name="Flint H.J."/>
        </authorList>
    </citation>
    <scope>NUCLEOTIDE SEQUENCE</scope>
    <source>
        <strain evidence="3">NBRC 111756</strain>
    </source>
</reference>
<dbReference type="RefSeq" id="WP_379913604.1">
    <property type="nucleotide sequence ID" value="NZ_JBHSWE010000002.1"/>
</dbReference>
<keyword evidence="4" id="KW-1185">Reference proteome</keyword>
<name>A0ABW2AA85_9GAMM</name>
<keyword evidence="1" id="KW-0233">DNA recombination</keyword>
<accession>A0ABW2AA85</accession>
<dbReference type="InterPro" id="IPR011010">
    <property type="entry name" value="DNA_brk_join_enz"/>
</dbReference>
<protein>
    <recommendedName>
        <fullName evidence="5">Tyr recombinase domain-containing protein</fullName>
    </recommendedName>
</protein>
<proteinExistence type="predicted"/>
<sequence>MKMSLDSALNLAELQGLRSTLNGQTNSLSRAFIFACCSGVEWLDIVTLTWSQVRIEDEKCPYIELGYKRRDGSTKHYLSVPAVESIGERKTDPDRVFEGLEHQDWKNPELGEWASHAGIKKILNFEIARATFIHIMLMELGYSIYDVANLLNMRADDLAEQYGLQLLTCVKPLPSIGLA</sequence>
<comment type="caution">
    <text evidence="3">The sequence shown here is derived from an EMBL/GenBank/DDBJ whole genome shotgun (WGS) entry which is preliminary data.</text>
</comment>
<dbReference type="SUPFAM" id="SSF56349">
    <property type="entry name" value="DNA breaking-rejoining enzymes"/>
    <property type="match status" value="1"/>
</dbReference>
<evidence type="ECO:0000256" key="1">
    <source>
        <dbReference type="ARBA" id="ARBA00023172"/>
    </source>
</evidence>
<dbReference type="Gene3D" id="1.10.443.10">
    <property type="entry name" value="Intergrase catalytic core"/>
    <property type="match status" value="1"/>
</dbReference>
<evidence type="ECO:0000313" key="3">
    <source>
        <dbReference type="EMBL" id="MFC6674353.1"/>
    </source>
</evidence>
<reference evidence="4" key="2">
    <citation type="journal article" date="2019" name="Int. J. Syst. Evol. Microbiol.">
        <title>The Global Catalogue of Microorganisms (GCM) 10K type strain sequencing project: providing services to taxonomists for standard genome sequencing and annotation.</title>
        <authorList>
            <consortium name="The Broad Institute Genomics Platform"/>
            <consortium name="The Broad Institute Genome Sequencing Center for Infectious Disease"/>
            <person name="Wu L."/>
            <person name="Ma J."/>
        </authorList>
    </citation>
    <scope>NUCLEOTIDE SEQUENCE [LARGE SCALE GENOMIC DNA]</scope>
    <source>
        <strain evidence="4">NBRC 111756</strain>
    </source>
</reference>
<dbReference type="EMBL" id="JBHSWE010000002">
    <property type="protein sequence ID" value="MFC6674021.1"/>
    <property type="molecule type" value="Genomic_DNA"/>
</dbReference>
<dbReference type="Proteomes" id="UP001596422">
    <property type="component" value="Unassembled WGS sequence"/>
</dbReference>
<evidence type="ECO:0000313" key="4">
    <source>
        <dbReference type="Proteomes" id="UP001596422"/>
    </source>
</evidence>
<dbReference type="InterPro" id="IPR013762">
    <property type="entry name" value="Integrase-like_cat_sf"/>
</dbReference>
<dbReference type="EMBL" id="JBHSWE010000002">
    <property type="protein sequence ID" value="MFC6674353.1"/>
    <property type="molecule type" value="Genomic_DNA"/>
</dbReference>
<evidence type="ECO:0008006" key="5">
    <source>
        <dbReference type="Google" id="ProtNLM"/>
    </source>
</evidence>
<gene>
    <name evidence="2" type="ORF">ACFQDL_30960</name>
    <name evidence="3" type="ORF">ACFQDL_32700</name>
</gene>
<reference evidence="3" key="3">
    <citation type="submission" date="2024-09" db="EMBL/GenBank/DDBJ databases">
        <authorList>
            <person name="Sun Q."/>
            <person name="Mori K."/>
        </authorList>
    </citation>
    <scope>NUCLEOTIDE SEQUENCE</scope>
    <source>
        <strain evidence="3">NBRC 111756</strain>
    </source>
</reference>
<organism evidence="3 4">
    <name type="scientific">Marinobacterium aestuariivivens</name>
    <dbReference type="NCBI Taxonomy" id="1698799"/>
    <lineage>
        <taxon>Bacteria</taxon>
        <taxon>Pseudomonadati</taxon>
        <taxon>Pseudomonadota</taxon>
        <taxon>Gammaproteobacteria</taxon>
        <taxon>Oceanospirillales</taxon>
        <taxon>Oceanospirillaceae</taxon>
        <taxon>Marinobacterium</taxon>
    </lineage>
</organism>
<evidence type="ECO:0000313" key="2">
    <source>
        <dbReference type="EMBL" id="MFC6674021.1"/>
    </source>
</evidence>